<accession>A0ABQ4S2A2</accession>
<dbReference type="EMBL" id="BPQP01000049">
    <property type="protein sequence ID" value="GJD95907.1"/>
    <property type="molecule type" value="Genomic_DNA"/>
</dbReference>
<gene>
    <name evidence="1" type="ORF">OCOJLMKI_3123</name>
</gene>
<reference evidence="1" key="2">
    <citation type="submission" date="2021-08" db="EMBL/GenBank/DDBJ databases">
        <authorList>
            <person name="Tani A."/>
            <person name="Ola A."/>
            <person name="Ogura Y."/>
            <person name="Katsura K."/>
            <person name="Hayashi T."/>
        </authorList>
    </citation>
    <scope>NUCLEOTIDE SEQUENCE</scope>
    <source>
        <strain evidence="1">DSM 19015</strain>
    </source>
</reference>
<keyword evidence="2" id="KW-1185">Reference proteome</keyword>
<evidence type="ECO:0000313" key="2">
    <source>
        <dbReference type="Proteomes" id="UP001055125"/>
    </source>
</evidence>
<proteinExistence type="predicted"/>
<organism evidence="1 2">
    <name type="scientific">Methylobacterium iners</name>
    <dbReference type="NCBI Taxonomy" id="418707"/>
    <lineage>
        <taxon>Bacteria</taxon>
        <taxon>Pseudomonadati</taxon>
        <taxon>Pseudomonadota</taxon>
        <taxon>Alphaproteobacteria</taxon>
        <taxon>Hyphomicrobiales</taxon>
        <taxon>Methylobacteriaceae</taxon>
        <taxon>Methylobacterium</taxon>
    </lineage>
</organism>
<name>A0ABQ4S2A2_9HYPH</name>
<protein>
    <submittedName>
        <fullName evidence="1">Uncharacterized protein</fullName>
    </submittedName>
</protein>
<dbReference type="Proteomes" id="UP001055125">
    <property type="component" value="Unassembled WGS sequence"/>
</dbReference>
<evidence type="ECO:0000313" key="1">
    <source>
        <dbReference type="EMBL" id="GJD95907.1"/>
    </source>
</evidence>
<comment type="caution">
    <text evidence="1">The sequence shown here is derived from an EMBL/GenBank/DDBJ whole genome shotgun (WGS) entry which is preliminary data.</text>
</comment>
<reference evidence="1" key="1">
    <citation type="journal article" date="2021" name="Front. Microbiol.">
        <title>Comprehensive Comparative Genomics and Phenotyping of Methylobacterium Species.</title>
        <authorList>
            <person name="Alessa O."/>
            <person name="Ogura Y."/>
            <person name="Fujitani Y."/>
            <person name="Takami H."/>
            <person name="Hayashi T."/>
            <person name="Sahin N."/>
            <person name="Tani A."/>
        </authorList>
    </citation>
    <scope>NUCLEOTIDE SEQUENCE</scope>
    <source>
        <strain evidence="1">DSM 19015</strain>
    </source>
</reference>
<sequence>MVAGALGAGGGYYYKSVRPAIDRDGEMLTLLDVLYGQVGVKGVFSEWPATTTFYANCVGAP</sequence>